<feature type="region of interest" description="Disordered" evidence="1">
    <location>
        <begin position="230"/>
        <end position="283"/>
    </location>
</feature>
<proteinExistence type="predicted"/>
<accession>A0A9P7RYP5</accession>
<organism evidence="4 5">
    <name type="scientific">Marasmius oreades</name>
    <name type="common">fairy-ring Marasmius</name>
    <dbReference type="NCBI Taxonomy" id="181124"/>
    <lineage>
        <taxon>Eukaryota</taxon>
        <taxon>Fungi</taxon>
        <taxon>Dikarya</taxon>
        <taxon>Basidiomycota</taxon>
        <taxon>Agaricomycotina</taxon>
        <taxon>Agaricomycetes</taxon>
        <taxon>Agaricomycetidae</taxon>
        <taxon>Agaricales</taxon>
        <taxon>Marasmiineae</taxon>
        <taxon>Marasmiaceae</taxon>
        <taxon>Marasmius</taxon>
    </lineage>
</organism>
<dbReference type="GeneID" id="66079693"/>
<dbReference type="RefSeq" id="XP_043008066.1">
    <property type="nucleotide sequence ID" value="XM_043155594.1"/>
</dbReference>
<evidence type="ECO:0000313" key="5">
    <source>
        <dbReference type="Proteomes" id="UP001049176"/>
    </source>
</evidence>
<feature type="compositionally biased region" description="Low complexity" evidence="1">
    <location>
        <begin position="233"/>
        <end position="255"/>
    </location>
</feature>
<evidence type="ECO:0000256" key="1">
    <source>
        <dbReference type="SAM" id="MobiDB-lite"/>
    </source>
</evidence>
<reference evidence="4" key="1">
    <citation type="journal article" date="2021" name="Genome Biol. Evol.">
        <title>The assembled and annotated genome of the fairy-ring fungus Marasmius oreades.</title>
        <authorList>
            <person name="Hiltunen M."/>
            <person name="Ament-Velasquez S.L."/>
            <person name="Johannesson H."/>
        </authorList>
    </citation>
    <scope>NUCLEOTIDE SEQUENCE</scope>
    <source>
        <strain evidence="4">03SP1</strain>
    </source>
</reference>
<feature type="region of interest" description="Disordered" evidence="1">
    <location>
        <begin position="125"/>
        <end position="160"/>
    </location>
</feature>
<name>A0A9P7RYP5_9AGAR</name>
<feature type="transmembrane region" description="Helical" evidence="2">
    <location>
        <begin position="166"/>
        <end position="190"/>
    </location>
</feature>
<dbReference type="Proteomes" id="UP001049176">
    <property type="component" value="Chromosome 6"/>
</dbReference>
<dbReference type="EMBL" id="CM032186">
    <property type="protein sequence ID" value="KAG7091596.1"/>
    <property type="molecule type" value="Genomic_DNA"/>
</dbReference>
<keyword evidence="2" id="KW-0472">Membrane</keyword>
<gene>
    <name evidence="4" type="ORF">E1B28_010617</name>
</gene>
<evidence type="ECO:0000256" key="2">
    <source>
        <dbReference type="SAM" id="Phobius"/>
    </source>
</evidence>
<feature type="compositionally biased region" description="Polar residues" evidence="1">
    <location>
        <begin position="256"/>
        <end position="272"/>
    </location>
</feature>
<evidence type="ECO:0000313" key="4">
    <source>
        <dbReference type="EMBL" id="KAG7091596.1"/>
    </source>
</evidence>
<protein>
    <submittedName>
        <fullName evidence="4">Uncharacterized protein</fullName>
    </submittedName>
</protein>
<keyword evidence="3" id="KW-0732">Signal</keyword>
<keyword evidence="5" id="KW-1185">Reference proteome</keyword>
<evidence type="ECO:0000256" key="3">
    <source>
        <dbReference type="SAM" id="SignalP"/>
    </source>
</evidence>
<dbReference type="OrthoDB" id="3123679at2759"/>
<keyword evidence="2" id="KW-1133">Transmembrane helix</keyword>
<dbReference type="KEGG" id="more:E1B28_010617"/>
<feature type="chain" id="PRO_5040462859" evidence="3">
    <location>
        <begin position="18"/>
        <end position="304"/>
    </location>
</feature>
<comment type="caution">
    <text evidence="4">The sequence shown here is derived from an EMBL/GenBank/DDBJ whole genome shotgun (WGS) entry which is preliminary data.</text>
</comment>
<dbReference type="AlphaFoldDB" id="A0A9P7RYP5"/>
<sequence length="304" mass="32340">MLFGILVSLCLSLEATALPSYGVASLPTRITLDRPLTLTWFRDSGDQITTLEIIPVVEGGKPVTSFGDNRILVPVGTETQGDITITPTVTGLYGFNLQADPTTPPTVEPGVALPVMTLLFVSSATSSHPNTTGTQTTPPPTTSTTASPSVPVPTTTSSPTKKQNSVLIVALVVGLTAGVILFLLVAYFIWRRKQSKTTQAVEYGPLAITPFQEAIIMGYPSSSKIHTECKRLGSSGPASASTMSTTSYTHSGTTSPLRTETPQDLYQGTSDSVPWVRREQDGGRAPVEAVVLPPQYDIRWCNNS</sequence>
<feature type="signal peptide" evidence="3">
    <location>
        <begin position="1"/>
        <end position="17"/>
    </location>
</feature>
<keyword evidence="2" id="KW-0812">Transmembrane</keyword>